<comment type="caution">
    <text evidence="1">The sequence shown here is derived from an EMBL/GenBank/DDBJ whole genome shotgun (WGS) entry which is preliminary data.</text>
</comment>
<accession>A0AA40E5D7</accession>
<evidence type="ECO:0000313" key="1">
    <source>
        <dbReference type="EMBL" id="KAK0724566.1"/>
    </source>
</evidence>
<keyword evidence="2" id="KW-1185">Reference proteome</keyword>
<organism evidence="1 2">
    <name type="scientific">Lasiosphaeris hirsuta</name>
    <dbReference type="NCBI Taxonomy" id="260670"/>
    <lineage>
        <taxon>Eukaryota</taxon>
        <taxon>Fungi</taxon>
        <taxon>Dikarya</taxon>
        <taxon>Ascomycota</taxon>
        <taxon>Pezizomycotina</taxon>
        <taxon>Sordariomycetes</taxon>
        <taxon>Sordariomycetidae</taxon>
        <taxon>Sordariales</taxon>
        <taxon>Lasiosphaeriaceae</taxon>
        <taxon>Lasiosphaeris</taxon>
    </lineage>
</organism>
<name>A0AA40E5D7_9PEZI</name>
<dbReference type="EMBL" id="JAUKUA010000002">
    <property type="protein sequence ID" value="KAK0724566.1"/>
    <property type="molecule type" value="Genomic_DNA"/>
</dbReference>
<reference evidence="1" key="1">
    <citation type="submission" date="2023-06" db="EMBL/GenBank/DDBJ databases">
        <title>Genome-scale phylogeny and comparative genomics of the fungal order Sordariales.</title>
        <authorList>
            <consortium name="Lawrence Berkeley National Laboratory"/>
            <person name="Hensen N."/>
            <person name="Bonometti L."/>
            <person name="Westerberg I."/>
            <person name="Brannstrom I.O."/>
            <person name="Guillou S."/>
            <person name="Cros-Aarteil S."/>
            <person name="Calhoun S."/>
            <person name="Haridas S."/>
            <person name="Kuo A."/>
            <person name="Mondo S."/>
            <person name="Pangilinan J."/>
            <person name="Riley R."/>
            <person name="Labutti K."/>
            <person name="Andreopoulos B."/>
            <person name="Lipzen A."/>
            <person name="Chen C."/>
            <person name="Yanf M."/>
            <person name="Daum C."/>
            <person name="Ng V."/>
            <person name="Clum A."/>
            <person name="Steindorff A."/>
            <person name="Ohm R."/>
            <person name="Martin F."/>
            <person name="Silar P."/>
            <person name="Natvig D."/>
            <person name="Lalanne C."/>
            <person name="Gautier V."/>
            <person name="Ament-Velasquez S.L."/>
            <person name="Kruys A."/>
            <person name="Hutchinson M.I."/>
            <person name="Powell A.J."/>
            <person name="Barry K."/>
            <person name="Miller A.N."/>
            <person name="Grigoriev I.V."/>
            <person name="Debuchy R."/>
            <person name="Gladieux P."/>
            <person name="Thoren M.H."/>
            <person name="Johannesson H."/>
        </authorList>
    </citation>
    <scope>NUCLEOTIDE SEQUENCE</scope>
    <source>
        <strain evidence="1">SMH4607-1</strain>
    </source>
</reference>
<protein>
    <submittedName>
        <fullName evidence="1">Uncharacterized protein</fullName>
    </submittedName>
</protein>
<dbReference type="Proteomes" id="UP001172102">
    <property type="component" value="Unassembled WGS sequence"/>
</dbReference>
<evidence type="ECO:0000313" key="2">
    <source>
        <dbReference type="Proteomes" id="UP001172102"/>
    </source>
</evidence>
<gene>
    <name evidence="1" type="ORF">B0H67DRAFT_550303</name>
</gene>
<proteinExistence type="predicted"/>
<sequence length="215" mass="23612">MPSSRCQAAVEASMSALVFDMGRPAIPDDATLFSLLNRCFAKIRNIFDLSDSQGVLSNTSSMERMLGSTFDTVSRAFVTEQSQRVLAGLDDHDKSCLFVQAVAGITMIFQRLSSSGQDVTHRLFSRELQLFAESDERRDMLDSVGASSLLNSCFTKSVMADFVTDTIEGRETSHYEDLPLGRLGGDLLSDSVAWVSDRPCKNNGLPWGFTIMAIN</sequence>
<dbReference type="AlphaFoldDB" id="A0AA40E5D7"/>